<dbReference type="PROSITE" id="PS00086">
    <property type="entry name" value="CYTOCHROME_P450"/>
    <property type="match status" value="1"/>
</dbReference>
<proteinExistence type="inferred from homology"/>
<dbReference type="GO" id="GO:0020037">
    <property type="term" value="F:heme binding"/>
    <property type="evidence" value="ECO:0007669"/>
    <property type="project" value="InterPro"/>
</dbReference>
<dbReference type="GO" id="GO:0005506">
    <property type="term" value="F:iron ion binding"/>
    <property type="evidence" value="ECO:0007669"/>
    <property type="project" value="InterPro"/>
</dbReference>
<dbReference type="Pfam" id="PF00067">
    <property type="entry name" value="p450"/>
    <property type="match status" value="1"/>
</dbReference>
<evidence type="ECO:0000256" key="9">
    <source>
        <dbReference type="PIRSR" id="PIRSR602401-1"/>
    </source>
</evidence>
<comment type="pathway">
    <text evidence="2">Secondary metabolite biosynthesis.</text>
</comment>
<dbReference type="GO" id="GO:0004497">
    <property type="term" value="F:monooxygenase activity"/>
    <property type="evidence" value="ECO:0007669"/>
    <property type="project" value="UniProtKB-KW"/>
</dbReference>
<organism evidence="11 12">
    <name type="scientific">Mycena belliarum</name>
    <dbReference type="NCBI Taxonomy" id="1033014"/>
    <lineage>
        <taxon>Eukaryota</taxon>
        <taxon>Fungi</taxon>
        <taxon>Dikarya</taxon>
        <taxon>Basidiomycota</taxon>
        <taxon>Agaricomycotina</taxon>
        <taxon>Agaricomycetes</taxon>
        <taxon>Agaricomycetidae</taxon>
        <taxon>Agaricales</taxon>
        <taxon>Marasmiineae</taxon>
        <taxon>Mycenaceae</taxon>
        <taxon>Mycena</taxon>
    </lineage>
</organism>
<dbReference type="Proteomes" id="UP001222325">
    <property type="component" value="Unassembled WGS sequence"/>
</dbReference>
<evidence type="ECO:0000313" key="11">
    <source>
        <dbReference type="EMBL" id="KAJ7080194.1"/>
    </source>
</evidence>
<keyword evidence="7 9" id="KW-0408">Iron</keyword>
<keyword evidence="4 9" id="KW-0349">Heme</keyword>
<dbReference type="InterPro" id="IPR002401">
    <property type="entry name" value="Cyt_P450_E_grp-I"/>
</dbReference>
<keyword evidence="12" id="KW-1185">Reference proteome</keyword>
<evidence type="ECO:0000256" key="4">
    <source>
        <dbReference type="ARBA" id="ARBA00022617"/>
    </source>
</evidence>
<dbReference type="InterPro" id="IPR017972">
    <property type="entry name" value="Cyt_P450_CS"/>
</dbReference>
<evidence type="ECO:0000256" key="3">
    <source>
        <dbReference type="ARBA" id="ARBA00010617"/>
    </source>
</evidence>
<protein>
    <submittedName>
        <fullName evidence="11">Cytochrome P450</fullName>
    </submittedName>
</protein>
<feature type="binding site" description="axial binding residue" evidence="9">
    <location>
        <position position="457"/>
    </location>
    <ligand>
        <name>heme</name>
        <dbReference type="ChEBI" id="CHEBI:30413"/>
    </ligand>
    <ligandPart>
        <name>Fe</name>
        <dbReference type="ChEBI" id="CHEBI:18248"/>
    </ligandPart>
</feature>
<keyword evidence="8 10" id="KW-0503">Monooxygenase</keyword>
<evidence type="ECO:0000256" key="1">
    <source>
        <dbReference type="ARBA" id="ARBA00001971"/>
    </source>
</evidence>
<keyword evidence="5 9" id="KW-0479">Metal-binding</keyword>
<evidence type="ECO:0000256" key="6">
    <source>
        <dbReference type="ARBA" id="ARBA00023002"/>
    </source>
</evidence>
<comment type="cofactor">
    <cofactor evidence="1 9">
        <name>heme</name>
        <dbReference type="ChEBI" id="CHEBI:30413"/>
    </cofactor>
</comment>
<dbReference type="AlphaFoldDB" id="A0AAD6TWN7"/>
<name>A0AAD6TWN7_9AGAR</name>
<keyword evidence="6 10" id="KW-0560">Oxidoreductase</keyword>
<gene>
    <name evidence="11" type="ORF">B0H15DRAFT_857244</name>
</gene>
<dbReference type="GO" id="GO:0016705">
    <property type="term" value="F:oxidoreductase activity, acting on paired donors, with incorporation or reduction of molecular oxygen"/>
    <property type="evidence" value="ECO:0007669"/>
    <property type="project" value="InterPro"/>
</dbReference>
<dbReference type="InterPro" id="IPR001128">
    <property type="entry name" value="Cyt_P450"/>
</dbReference>
<dbReference type="InterPro" id="IPR050364">
    <property type="entry name" value="Cytochrome_P450_fung"/>
</dbReference>
<comment type="caution">
    <text evidence="11">The sequence shown here is derived from an EMBL/GenBank/DDBJ whole genome shotgun (WGS) entry which is preliminary data.</text>
</comment>
<evidence type="ECO:0000256" key="7">
    <source>
        <dbReference type="ARBA" id="ARBA00023004"/>
    </source>
</evidence>
<dbReference type="InterPro" id="IPR036396">
    <property type="entry name" value="Cyt_P450_sf"/>
</dbReference>
<evidence type="ECO:0000256" key="8">
    <source>
        <dbReference type="ARBA" id="ARBA00023033"/>
    </source>
</evidence>
<comment type="similarity">
    <text evidence="3 10">Belongs to the cytochrome P450 family.</text>
</comment>
<evidence type="ECO:0000256" key="10">
    <source>
        <dbReference type="RuleBase" id="RU000461"/>
    </source>
</evidence>
<evidence type="ECO:0000256" key="5">
    <source>
        <dbReference type="ARBA" id="ARBA00022723"/>
    </source>
</evidence>
<dbReference type="PANTHER" id="PTHR46300:SF7">
    <property type="entry name" value="P450, PUTATIVE (EUROFUNG)-RELATED"/>
    <property type="match status" value="1"/>
</dbReference>
<dbReference type="EMBL" id="JARJCN010000056">
    <property type="protein sequence ID" value="KAJ7080194.1"/>
    <property type="molecule type" value="Genomic_DNA"/>
</dbReference>
<dbReference type="SUPFAM" id="SSF48264">
    <property type="entry name" value="Cytochrome P450"/>
    <property type="match status" value="1"/>
</dbReference>
<reference evidence="11" key="1">
    <citation type="submission" date="2023-03" db="EMBL/GenBank/DDBJ databases">
        <title>Massive genome expansion in bonnet fungi (Mycena s.s.) driven by repeated elements and novel gene families across ecological guilds.</title>
        <authorList>
            <consortium name="Lawrence Berkeley National Laboratory"/>
            <person name="Harder C.B."/>
            <person name="Miyauchi S."/>
            <person name="Viragh M."/>
            <person name="Kuo A."/>
            <person name="Thoen E."/>
            <person name="Andreopoulos B."/>
            <person name="Lu D."/>
            <person name="Skrede I."/>
            <person name="Drula E."/>
            <person name="Henrissat B."/>
            <person name="Morin E."/>
            <person name="Kohler A."/>
            <person name="Barry K."/>
            <person name="LaButti K."/>
            <person name="Morin E."/>
            <person name="Salamov A."/>
            <person name="Lipzen A."/>
            <person name="Mereny Z."/>
            <person name="Hegedus B."/>
            <person name="Baldrian P."/>
            <person name="Stursova M."/>
            <person name="Weitz H."/>
            <person name="Taylor A."/>
            <person name="Grigoriev I.V."/>
            <person name="Nagy L.G."/>
            <person name="Martin F."/>
            <person name="Kauserud H."/>
        </authorList>
    </citation>
    <scope>NUCLEOTIDE SEQUENCE</scope>
    <source>
        <strain evidence="11">CBHHK173m</strain>
    </source>
</reference>
<dbReference type="PANTHER" id="PTHR46300">
    <property type="entry name" value="P450, PUTATIVE (EUROFUNG)-RELATED-RELATED"/>
    <property type="match status" value="1"/>
</dbReference>
<dbReference type="CDD" id="cd11065">
    <property type="entry name" value="CYP64-like"/>
    <property type="match status" value="1"/>
</dbReference>
<evidence type="ECO:0000313" key="12">
    <source>
        <dbReference type="Proteomes" id="UP001222325"/>
    </source>
</evidence>
<accession>A0AAD6TWN7</accession>
<evidence type="ECO:0000256" key="2">
    <source>
        <dbReference type="ARBA" id="ARBA00005179"/>
    </source>
</evidence>
<dbReference type="Gene3D" id="1.10.630.10">
    <property type="entry name" value="Cytochrome P450"/>
    <property type="match status" value="1"/>
</dbReference>
<sequence>MARLELEALSRNASLSSLGASASAALADPASVALPLALAAGTVFALYLAVRPARKRIPGPKGWPLIGNLFDWPSHYQAETMQVWQKAYGPVTQLSIIGKEILFLTSARAISELFAKRASTFSDRPKLIFSEELCGMHVLHPMTQFGADFKDQRKFMKEVLAPEVLRNHEALLDDEGRRLLRSILATPNECDRHLRRFSSSLSLRMVYGFEALEIDDPHVLLAEEMMQLAEYAVIGGWLVDFFPSLKHLPRWFPGASFQKRADYYRAKITEMISLPWNEVREKLITGTTSPDSFCAVNMRKYDDGATPRTEGLIKATATAIYGGASDTTASAAWSFMLAMVRHPEVQAKAQAEIDAVIGRGRLPRMGDKNDLPYLTQVVWEVFRWAPPVPVTLPHRNRVQDDFDGYIIPKDTTMVASLYSITRDEEFHAAPDEFDPDRYNDGKERVPYYVFGYGHRRCPGADMAFAQLFHQAAYIISCFTLAPLKDTAGTPLYPPARWAGEMVRKPEPFGYTIKPRYEGVEALFRE</sequence>
<dbReference type="PRINTS" id="PR00463">
    <property type="entry name" value="EP450I"/>
</dbReference>